<proteinExistence type="predicted"/>
<keyword evidence="4" id="KW-1185">Reference proteome</keyword>
<keyword evidence="2" id="KW-0732">Signal</keyword>
<dbReference type="RefSeq" id="WP_066856852.1">
    <property type="nucleotide sequence ID" value="NZ_JXMS01000025.1"/>
</dbReference>
<evidence type="ECO:0000256" key="1">
    <source>
        <dbReference type="SAM" id="MobiDB-lite"/>
    </source>
</evidence>
<gene>
    <name evidence="3" type="ORF">SP90_12690</name>
</gene>
<sequence>MKKALLLLAVLALTLSLTACGDSGSSDDPQPSVVKKLTGCVSGAPVKGAKVYAKSSCLLEEVRKGKDGNKDILVGRTDKDGCIIFDEAALCKLDRTKNVFLYSKGGMVFNCEYDCEEDANLKGGVDKKCYFRGQLRAILAPGAWCVNLTLPNTIAHDLVVDCGKSLEEANNLVKKLICCWMSIKLMEDPLGNACCDIVNYEYIAQALLLGMGSNEDGLANNTPEYREALARTVKKLCYWNCRTQERLDEFRAVARQIERVKAAMLPVLGEAYRTEIQCLTREDILSDKVYTTALGKKCLKPIICDLTGKDCCYIPYSRYYPPRFNFKVISCSNKERCNGKFTICELPDCGELYANYKRVSVGDTFEGTQEFTFKVTREEYRNLLGKKVLFKFKACDGCYVPDIVVCGKYLCERDIAVSSFKHKKAPDCRCDLYAVEAMNEGKFDLSVPGRIKLASQEVRALDAAAPYIRMVPADLKSLLTFTTEGVGMLEKGQMVRAEVEAPKGFVFAYGSEVTEEYKATHVVSPEGDKLIVSEEITEEKAASEYAEFVMFDDVADANKLELRSAEEDQVVTLSHIHASIFANEELVGRCGYDESEDNADGCELYIVADESQTIAMEAVIGEVADITSEDVTDDAAVFNVPAETPIAIDVKSWMTESGRDCQYNSDDYKGKWTCEVAEALDAEGKAVEFKTTSGDTTTYTTGFGEASDIKGEVALDKEESANAKGKAKGKKLEASFAAQPFVFGAGVESAKLRFKYQLKDGDAEVFNGEPTRTFTLKRKPAPAPEEGGEG</sequence>
<feature type="signal peptide" evidence="2">
    <location>
        <begin position="1"/>
        <end position="21"/>
    </location>
</feature>
<evidence type="ECO:0000313" key="4">
    <source>
        <dbReference type="Proteomes" id="UP000091979"/>
    </source>
</evidence>
<dbReference type="Proteomes" id="UP000091979">
    <property type="component" value="Unassembled WGS sequence"/>
</dbReference>
<reference evidence="3 4" key="1">
    <citation type="submission" date="2015-01" db="EMBL/GenBank/DDBJ databases">
        <title>Desulfovibrio sp. JC271 draft genome sequence.</title>
        <authorList>
            <person name="Shivani Y."/>
            <person name="Subhash Y."/>
            <person name="Sasikala C."/>
            <person name="Ramana C.V."/>
        </authorList>
    </citation>
    <scope>NUCLEOTIDE SEQUENCE [LARGE SCALE GENOMIC DNA]</scope>
    <source>
        <strain evidence="3 4">JC271</strain>
    </source>
</reference>
<dbReference type="PROSITE" id="PS51257">
    <property type="entry name" value="PROKAR_LIPOPROTEIN"/>
    <property type="match status" value="1"/>
</dbReference>
<evidence type="ECO:0000313" key="3">
    <source>
        <dbReference type="EMBL" id="OBQ46385.1"/>
    </source>
</evidence>
<comment type="caution">
    <text evidence="3">The sequence shown here is derived from an EMBL/GenBank/DDBJ whole genome shotgun (WGS) entry which is preliminary data.</text>
</comment>
<dbReference type="AlphaFoldDB" id="A0A1B7XAK6"/>
<accession>A0A1B7XAK6</accession>
<protein>
    <submittedName>
        <fullName evidence="3">Uncharacterized protein</fullName>
    </submittedName>
</protein>
<feature type="region of interest" description="Disordered" evidence="1">
    <location>
        <begin position="767"/>
        <end position="790"/>
    </location>
</feature>
<organism evidence="3 4">
    <name type="scientific">Halodesulfovibrio spirochaetisodalis</name>
    <dbReference type="NCBI Taxonomy" id="1560234"/>
    <lineage>
        <taxon>Bacteria</taxon>
        <taxon>Pseudomonadati</taxon>
        <taxon>Thermodesulfobacteriota</taxon>
        <taxon>Desulfovibrionia</taxon>
        <taxon>Desulfovibrionales</taxon>
        <taxon>Desulfovibrionaceae</taxon>
        <taxon>Halodesulfovibrio</taxon>
    </lineage>
</organism>
<dbReference type="EMBL" id="JXMS01000025">
    <property type="protein sequence ID" value="OBQ46385.1"/>
    <property type="molecule type" value="Genomic_DNA"/>
</dbReference>
<evidence type="ECO:0000256" key="2">
    <source>
        <dbReference type="SAM" id="SignalP"/>
    </source>
</evidence>
<name>A0A1B7XAK6_9BACT</name>
<dbReference type="PATRIC" id="fig|1560234.3.peg.1644"/>
<feature type="chain" id="PRO_5008600463" evidence="2">
    <location>
        <begin position="22"/>
        <end position="790"/>
    </location>
</feature>